<proteinExistence type="predicted"/>
<dbReference type="EMBL" id="RSFW01000007">
    <property type="protein sequence ID" value="RSD28396.1"/>
    <property type="molecule type" value="Genomic_DNA"/>
</dbReference>
<dbReference type="Proteomes" id="UP000279911">
    <property type="component" value="Unassembled WGS sequence"/>
</dbReference>
<sequence>MKKTFDKWDKVQEAVTVAAAIVVFISITNDNYLWTKSAFSLLIVANLVLIGVRSFVENKKAFFPYIILGLAGVIFFLTVTNLILAA</sequence>
<keyword evidence="1" id="KW-0472">Membrane</keyword>
<keyword evidence="1" id="KW-0812">Transmembrane</keyword>
<accession>A0A427TVM4</accession>
<dbReference type="RefSeq" id="WP_125478868.1">
    <property type="nucleotide sequence ID" value="NZ_RSFW01000007.1"/>
</dbReference>
<dbReference type="AlphaFoldDB" id="A0A427TVM4"/>
<evidence type="ECO:0000313" key="3">
    <source>
        <dbReference type="Proteomes" id="UP000279911"/>
    </source>
</evidence>
<evidence type="ECO:0000313" key="2">
    <source>
        <dbReference type="EMBL" id="RSD28396.1"/>
    </source>
</evidence>
<feature type="transmembrane region" description="Helical" evidence="1">
    <location>
        <begin position="38"/>
        <end position="56"/>
    </location>
</feature>
<reference evidence="3" key="1">
    <citation type="submission" date="2018-12" db="EMBL/GenBank/DDBJ databases">
        <title>Bacillus chawlae sp. nov., Bacillus glennii sp. nov., and Bacillus saganii sp. nov. Isolated from the Vehicle Assembly Building at Kennedy Space Center where the Viking Spacecraft were Assembled.</title>
        <authorList>
            <person name="Seuylemezian A."/>
            <person name="Vaishampayan P."/>
        </authorList>
    </citation>
    <scope>NUCLEOTIDE SEQUENCE [LARGE SCALE GENOMIC DNA]</scope>
    <source>
        <strain evidence="3">DSM 13966</strain>
    </source>
</reference>
<feature type="transmembrane region" description="Helical" evidence="1">
    <location>
        <begin position="12"/>
        <end position="32"/>
    </location>
</feature>
<evidence type="ECO:0000256" key="1">
    <source>
        <dbReference type="SAM" id="Phobius"/>
    </source>
</evidence>
<keyword evidence="1" id="KW-1133">Transmembrane helix</keyword>
<organism evidence="2 3">
    <name type="scientific">Mesobacillus subterraneus</name>
    <dbReference type="NCBI Taxonomy" id="285983"/>
    <lineage>
        <taxon>Bacteria</taxon>
        <taxon>Bacillati</taxon>
        <taxon>Bacillota</taxon>
        <taxon>Bacilli</taxon>
        <taxon>Bacillales</taxon>
        <taxon>Bacillaceae</taxon>
        <taxon>Mesobacillus</taxon>
    </lineage>
</organism>
<comment type="caution">
    <text evidence="2">The sequence shown here is derived from an EMBL/GenBank/DDBJ whole genome shotgun (WGS) entry which is preliminary data.</text>
</comment>
<name>A0A427TVM4_9BACI</name>
<feature type="transmembrane region" description="Helical" evidence="1">
    <location>
        <begin position="63"/>
        <end position="84"/>
    </location>
</feature>
<gene>
    <name evidence="2" type="ORF">EJA10_04745</name>
</gene>
<evidence type="ECO:0008006" key="4">
    <source>
        <dbReference type="Google" id="ProtNLM"/>
    </source>
</evidence>
<protein>
    <recommendedName>
        <fullName evidence="4">DUF3953 domain-containing protein</fullName>
    </recommendedName>
</protein>